<dbReference type="EMBL" id="LR796792">
    <property type="protein sequence ID" value="CAB4166234.1"/>
    <property type="molecule type" value="Genomic_DNA"/>
</dbReference>
<evidence type="ECO:0000313" key="4">
    <source>
        <dbReference type="EMBL" id="CAB4201909.1"/>
    </source>
</evidence>
<gene>
    <name evidence="3" type="ORF">UFOVP1010_38</name>
    <name evidence="4" type="ORF">UFOVP1359_26</name>
    <name evidence="1" type="ORF">UFOVP838_17</name>
    <name evidence="2" type="ORF">UFOVP932_50</name>
</gene>
<evidence type="ECO:0000313" key="2">
    <source>
        <dbReference type="EMBL" id="CAB4172061.1"/>
    </source>
</evidence>
<proteinExistence type="predicted"/>
<reference evidence="1" key="1">
    <citation type="submission" date="2020-04" db="EMBL/GenBank/DDBJ databases">
        <authorList>
            <person name="Chiriac C."/>
            <person name="Salcher M."/>
            <person name="Ghai R."/>
            <person name="Kavagutti S V."/>
        </authorList>
    </citation>
    <scope>NUCLEOTIDE SEQUENCE</scope>
</reference>
<dbReference type="EMBL" id="LR796880">
    <property type="protein sequence ID" value="CAB4172061.1"/>
    <property type="molecule type" value="Genomic_DNA"/>
</dbReference>
<name>A0A6J5PF16_9CAUD</name>
<sequence length="100" mass="10233">MELLDTCADTSFPARTVAYTGTAGSTGTWPAGPQGVLIWCTSDAYVTIGEGATATTASIPLPANTPVPFTVPLTVSGAWRVSAIQISAGGTLYAKPMNIR</sequence>
<evidence type="ECO:0000313" key="1">
    <source>
        <dbReference type="EMBL" id="CAB4166234.1"/>
    </source>
</evidence>
<accession>A0A6J5PF16</accession>
<protein>
    <submittedName>
        <fullName evidence="1">Uncharacterized protein</fullName>
    </submittedName>
</protein>
<dbReference type="EMBL" id="LR796955">
    <property type="protein sequence ID" value="CAB4177728.1"/>
    <property type="molecule type" value="Genomic_DNA"/>
</dbReference>
<dbReference type="EMBL" id="LR797309">
    <property type="protein sequence ID" value="CAB4201909.1"/>
    <property type="molecule type" value="Genomic_DNA"/>
</dbReference>
<organism evidence="1">
    <name type="scientific">uncultured Caudovirales phage</name>
    <dbReference type="NCBI Taxonomy" id="2100421"/>
    <lineage>
        <taxon>Viruses</taxon>
        <taxon>Duplodnaviria</taxon>
        <taxon>Heunggongvirae</taxon>
        <taxon>Uroviricota</taxon>
        <taxon>Caudoviricetes</taxon>
        <taxon>Peduoviridae</taxon>
        <taxon>Maltschvirus</taxon>
        <taxon>Maltschvirus maltsch</taxon>
    </lineage>
</organism>
<evidence type="ECO:0000313" key="3">
    <source>
        <dbReference type="EMBL" id="CAB4177728.1"/>
    </source>
</evidence>